<feature type="domain" description="RING-type" evidence="3">
    <location>
        <begin position="149"/>
        <end position="187"/>
    </location>
</feature>
<dbReference type="InterPro" id="IPR036770">
    <property type="entry name" value="Ankyrin_rpt-contain_sf"/>
</dbReference>
<dbReference type="GO" id="GO:0008270">
    <property type="term" value="F:zinc ion binding"/>
    <property type="evidence" value="ECO:0007669"/>
    <property type="project" value="UniProtKB-KW"/>
</dbReference>
<evidence type="ECO:0000313" key="4">
    <source>
        <dbReference type="EMBL" id="KAK1736556.1"/>
    </source>
</evidence>
<dbReference type="InterPro" id="IPR013083">
    <property type="entry name" value="Znf_RING/FYVE/PHD"/>
</dbReference>
<dbReference type="EMBL" id="JATAAI010000028">
    <property type="protein sequence ID" value="KAK1736556.1"/>
    <property type="molecule type" value="Genomic_DNA"/>
</dbReference>
<dbReference type="Proteomes" id="UP001224775">
    <property type="component" value="Unassembled WGS sequence"/>
</dbReference>
<dbReference type="Pfam" id="PF13920">
    <property type="entry name" value="zf-C3HC4_3"/>
    <property type="match status" value="1"/>
</dbReference>
<dbReference type="SUPFAM" id="SSF57850">
    <property type="entry name" value="RING/U-box"/>
    <property type="match status" value="1"/>
</dbReference>
<evidence type="ECO:0000256" key="2">
    <source>
        <dbReference type="PROSITE-ProRule" id="PRU00175"/>
    </source>
</evidence>
<gene>
    <name evidence="4" type="ORF">QTG54_012578</name>
</gene>
<keyword evidence="5" id="KW-1185">Reference proteome</keyword>
<protein>
    <recommendedName>
        <fullName evidence="3">RING-type domain-containing protein</fullName>
    </recommendedName>
</protein>
<reference evidence="4" key="1">
    <citation type="submission" date="2023-06" db="EMBL/GenBank/DDBJ databases">
        <title>Survivors Of The Sea: Transcriptome response of Skeletonema marinoi to long-term dormancy.</title>
        <authorList>
            <person name="Pinder M.I.M."/>
            <person name="Kourtchenko O."/>
            <person name="Robertson E.K."/>
            <person name="Larsson T."/>
            <person name="Maumus F."/>
            <person name="Osuna-Cruz C.M."/>
            <person name="Vancaester E."/>
            <person name="Stenow R."/>
            <person name="Vandepoele K."/>
            <person name="Ploug H."/>
            <person name="Bruchert V."/>
            <person name="Godhe A."/>
            <person name="Topel M."/>
        </authorList>
    </citation>
    <scope>NUCLEOTIDE SEQUENCE</scope>
    <source>
        <strain evidence="4">R05AC</strain>
    </source>
</reference>
<dbReference type="InterPro" id="IPR001841">
    <property type="entry name" value="Znf_RING"/>
</dbReference>
<dbReference type="Gene3D" id="3.30.40.10">
    <property type="entry name" value="Zinc/RING finger domain, C3HC4 (zinc finger)"/>
    <property type="match status" value="1"/>
</dbReference>
<dbReference type="PROSITE" id="PS50089">
    <property type="entry name" value="ZF_RING_2"/>
    <property type="match status" value="1"/>
</dbReference>
<keyword evidence="2" id="KW-0479">Metal-binding</keyword>
<dbReference type="SUPFAM" id="SSF48403">
    <property type="entry name" value="Ankyrin repeat"/>
    <property type="match status" value="1"/>
</dbReference>
<dbReference type="PROSITE" id="PS50088">
    <property type="entry name" value="ANK_REPEAT"/>
    <property type="match status" value="1"/>
</dbReference>
<proteinExistence type="predicted"/>
<evidence type="ECO:0000313" key="5">
    <source>
        <dbReference type="Proteomes" id="UP001224775"/>
    </source>
</evidence>
<keyword evidence="1" id="KW-0040">ANK repeat</keyword>
<comment type="caution">
    <text evidence="4">The sequence shown here is derived from an EMBL/GenBank/DDBJ whole genome shotgun (WGS) entry which is preliminary data.</text>
</comment>
<feature type="repeat" description="ANK" evidence="1">
    <location>
        <begin position="41"/>
        <end position="75"/>
    </location>
</feature>
<evidence type="ECO:0000256" key="1">
    <source>
        <dbReference type="PROSITE-ProRule" id="PRU00023"/>
    </source>
</evidence>
<dbReference type="InterPro" id="IPR002110">
    <property type="entry name" value="Ankyrin_rpt"/>
</dbReference>
<accession>A0AAD9D723</accession>
<organism evidence="4 5">
    <name type="scientific">Skeletonema marinoi</name>
    <dbReference type="NCBI Taxonomy" id="267567"/>
    <lineage>
        <taxon>Eukaryota</taxon>
        <taxon>Sar</taxon>
        <taxon>Stramenopiles</taxon>
        <taxon>Ochrophyta</taxon>
        <taxon>Bacillariophyta</taxon>
        <taxon>Coscinodiscophyceae</taxon>
        <taxon>Thalassiosirophycidae</taxon>
        <taxon>Thalassiosirales</taxon>
        <taxon>Skeletonemataceae</taxon>
        <taxon>Skeletonema</taxon>
        <taxon>Skeletonema marinoi-dohrnii complex</taxon>
    </lineage>
</organism>
<name>A0AAD9D723_9STRA</name>
<keyword evidence="2" id="KW-0863">Zinc-finger</keyword>
<dbReference type="AlphaFoldDB" id="A0AAD9D723"/>
<sequence length="222" mass="24588">MGLTQTKLHFAIIRGTMEGEWIHAIRRAEKSPYEATIANPYGDYPLHLACYSGVAPPELIRALIDAYSDALIKENKKGRDPLELAAKNYSFTDPNRAQVLALLRWHRPGSSNNASTAVTQQHSSDLICNSNNMFCDSPPEHMYSCSAQCVVCLEEVATIAMKPCGHICLCLGCVPTTMRKGLCPVDRCEVRELYQLQGDQINIHMSMCGSDLPQNVPVENFS</sequence>
<dbReference type="Gene3D" id="1.25.40.20">
    <property type="entry name" value="Ankyrin repeat-containing domain"/>
    <property type="match status" value="1"/>
</dbReference>
<keyword evidence="2" id="KW-0862">Zinc</keyword>
<evidence type="ECO:0000259" key="3">
    <source>
        <dbReference type="PROSITE" id="PS50089"/>
    </source>
</evidence>